<reference evidence="4 5" key="1">
    <citation type="journal article" date="2017" name="Mol. Biol. Evol.">
        <title>The 4-celled Tetrabaena socialis nuclear genome reveals the essential components for genetic control of cell number at the origin of multicellularity in the volvocine lineage.</title>
        <authorList>
            <person name="Featherston J."/>
            <person name="Arakaki Y."/>
            <person name="Hanschen E.R."/>
            <person name="Ferris P.J."/>
            <person name="Michod R.E."/>
            <person name="Olson B.J.S.C."/>
            <person name="Nozaki H."/>
            <person name="Durand P.M."/>
        </authorList>
    </citation>
    <scope>NUCLEOTIDE SEQUENCE [LARGE SCALE GENOMIC DNA]</scope>
    <source>
        <strain evidence="4 5">NIES-571</strain>
    </source>
</reference>
<name>A0A2J8A6I3_9CHLO</name>
<dbReference type="Gene3D" id="3.30.559.10">
    <property type="entry name" value="Chloramphenicol acetyltransferase-like domain"/>
    <property type="match status" value="2"/>
</dbReference>
<evidence type="ECO:0000256" key="1">
    <source>
        <dbReference type="ARBA" id="ARBA00009861"/>
    </source>
</evidence>
<dbReference type="PANTHER" id="PTHR31642">
    <property type="entry name" value="TRICHOTHECENE 3-O-ACETYLTRANSFERASE"/>
    <property type="match status" value="1"/>
</dbReference>
<dbReference type="OrthoDB" id="552066at2759"/>
<keyword evidence="2" id="KW-0808">Transferase</keyword>
<gene>
    <name evidence="4" type="ORF">TSOC_005341</name>
</gene>
<dbReference type="AlphaFoldDB" id="A0A2J8A6I3"/>
<dbReference type="PANTHER" id="PTHR31642:SF310">
    <property type="entry name" value="FATTY ALCOHOL:CAFFEOYL-COA ACYLTRANSFERASE"/>
    <property type="match status" value="1"/>
</dbReference>
<dbReference type="SUPFAM" id="SSF52777">
    <property type="entry name" value="CoA-dependent acyltransferases"/>
    <property type="match status" value="1"/>
</dbReference>
<comment type="similarity">
    <text evidence="1">Belongs to the plant acyltransferase family.</text>
</comment>
<proteinExistence type="inferred from homology"/>
<evidence type="ECO:0000256" key="2">
    <source>
        <dbReference type="ARBA" id="ARBA00022679"/>
    </source>
</evidence>
<comment type="caution">
    <text evidence="4">The sequence shown here is derived from an EMBL/GenBank/DDBJ whole genome shotgun (WGS) entry which is preliminary data.</text>
</comment>
<keyword evidence="5" id="KW-1185">Reference proteome</keyword>
<sequence length="557" mass="56399">MRLRESAFFLPLDPSAALLGREPLLKVRLTHLRGGGCVLALSFHHGVTDGFAAAMFVNALAASYARLAAATAEAAVLPVATAREALGTAFAAGASLPQPPQPPSWLTPTFDRSALFPAEWRRRLAAAPVATATIGTTAAIGVNGKKRLAAVNEMAVVVSAFKCDEGGGEGAGGGAARSSGRSSMEAHSSGSGSGSSMGALGSGIATNNSSTSGIEVLMPLQVPPPPGWWAALGRVAALARSGAAEQRRWPGSSGWGGGGLACEVLHLPAECLAQLRASAAGGRADISTNDAASALVWVLMCALRGRPLPGSAAAAAVPGSDKASGGGGGCLAMAIDLRRNLLGHTLPHSYCGMASWCIHVQTQKQQQQQQGEQRQAGQEERGLLQRRQGLQSAAAAATSSSSLGGGGASAAAVPAAAAPSSFLAALRSGAGSIRGLLTALRRLPGGGEELLALVARQITAPASSQAALLARLCVAQDAMITSWQFLWQADFGPQAGAALRDYCLVHPSPPWMAAVLPARPDEGGGLHLLLSVPTTATAALRQSPVLRELAPGHVFVS</sequence>
<evidence type="ECO:0000313" key="4">
    <source>
        <dbReference type="EMBL" id="PNH08142.1"/>
    </source>
</evidence>
<organism evidence="4 5">
    <name type="scientific">Tetrabaena socialis</name>
    <dbReference type="NCBI Taxonomy" id="47790"/>
    <lineage>
        <taxon>Eukaryota</taxon>
        <taxon>Viridiplantae</taxon>
        <taxon>Chlorophyta</taxon>
        <taxon>core chlorophytes</taxon>
        <taxon>Chlorophyceae</taxon>
        <taxon>CS clade</taxon>
        <taxon>Chlamydomonadales</taxon>
        <taxon>Tetrabaenaceae</taxon>
        <taxon>Tetrabaena</taxon>
    </lineage>
</organism>
<dbReference type="Proteomes" id="UP000236333">
    <property type="component" value="Unassembled WGS sequence"/>
</dbReference>
<evidence type="ECO:0000256" key="3">
    <source>
        <dbReference type="SAM" id="MobiDB-lite"/>
    </source>
</evidence>
<feature type="region of interest" description="Disordered" evidence="3">
    <location>
        <begin position="167"/>
        <end position="202"/>
    </location>
</feature>
<dbReference type="EMBL" id="PGGS01000143">
    <property type="protein sequence ID" value="PNH08142.1"/>
    <property type="molecule type" value="Genomic_DNA"/>
</dbReference>
<accession>A0A2J8A6I3</accession>
<evidence type="ECO:0000313" key="5">
    <source>
        <dbReference type="Proteomes" id="UP000236333"/>
    </source>
</evidence>
<dbReference type="InterPro" id="IPR050317">
    <property type="entry name" value="Plant_Fungal_Acyltransferase"/>
</dbReference>
<feature type="compositionally biased region" description="Low complexity" evidence="3">
    <location>
        <begin position="176"/>
        <end position="202"/>
    </location>
</feature>
<dbReference type="Pfam" id="PF02458">
    <property type="entry name" value="Transferase"/>
    <property type="match status" value="1"/>
</dbReference>
<dbReference type="GO" id="GO:0016747">
    <property type="term" value="F:acyltransferase activity, transferring groups other than amino-acyl groups"/>
    <property type="evidence" value="ECO:0007669"/>
    <property type="project" value="TreeGrafter"/>
</dbReference>
<protein>
    <submittedName>
        <fullName evidence="4">Uncharacterized protein</fullName>
    </submittedName>
</protein>
<dbReference type="InterPro" id="IPR023213">
    <property type="entry name" value="CAT-like_dom_sf"/>
</dbReference>